<dbReference type="Pfam" id="PF00583">
    <property type="entry name" value="Acetyltransf_1"/>
    <property type="match status" value="1"/>
</dbReference>
<dbReference type="InterPro" id="IPR000182">
    <property type="entry name" value="GNAT_dom"/>
</dbReference>
<dbReference type="RefSeq" id="WP_013704275.1">
    <property type="nucleotide sequence ID" value="NC_015387.1"/>
</dbReference>
<name>F2NPE7_MARHT</name>
<dbReference type="KEGG" id="mhd:Marky_1493"/>
<gene>
    <name evidence="4" type="ordered locus">Marky_1493</name>
</gene>
<proteinExistence type="predicted"/>
<evidence type="ECO:0000256" key="2">
    <source>
        <dbReference type="ARBA" id="ARBA00023315"/>
    </source>
</evidence>
<dbReference type="eggNOG" id="COG0456">
    <property type="taxonomic scope" value="Bacteria"/>
</dbReference>
<keyword evidence="1" id="KW-0808">Transferase</keyword>
<dbReference type="HOGENOM" id="CLU_013985_18_3_0"/>
<feature type="domain" description="N-acetyltransferase" evidence="3">
    <location>
        <begin position="1"/>
        <end position="160"/>
    </location>
</feature>
<evidence type="ECO:0000259" key="3">
    <source>
        <dbReference type="PROSITE" id="PS51186"/>
    </source>
</evidence>
<dbReference type="PROSITE" id="PS51186">
    <property type="entry name" value="GNAT"/>
    <property type="match status" value="1"/>
</dbReference>
<organism evidence="4 5">
    <name type="scientific">Marinithermus hydrothermalis (strain DSM 14884 / JCM 11576 / T1)</name>
    <dbReference type="NCBI Taxonomy" id="869210"/>
    <lineage>
        <taxon>Bacteria</taxon>
        <taxon>Thermotogati</taxon>
        <taxon>Deinococcota</taxon>
        <taxon>Deinococci</taxon>
        <taxon>Thermales</taxon>
        <taxon>Thermaceae</taxon>
        <taxon>Marinithermus</taxon>
    </lineage>
</organism>
<dbReference type="PANTHER" id="PTHR43877">
    <property type="entry name" value="AMINOALKYLPHOSPHONATE N-ACETYLTRANSFERASE-RELATED-RELATED"/>
    <property type="match status" value="1"/>
</dbReference>
<dbReference type="Gene3D" id="3.40.630.30">
    <property type="match status" value="1"/>
</dbReference>
<dbReference type="STRING" id="869210.Marky_1493"/>
<dbReference type="CDD" id="cd04301">
    <property type="entry name" value="NAT_SF"/>
    <property type="match status" value="1"/>
</dbReference>
<reference evidence="4 5" key="1">
    <citation type="journal article" date="2012" name="Stand. Genomic Sci.">
        <title>Complete genome sequence of the aerobic, heterotroph Marinithermus hydrothermalis type strain (T1(T)) from a deep-sea hydrothermal vent chimney.</title>
        <authorList>
            <person name="Copeland A."/>
            <person name="Gu W."/>
            <person name="Yasawong M."/>
            <person name="Lapidus A."/>
            <person name="Lucas S."/>
            <person name="Deshpande S."/>
            <person name="Pagani I."/>
            <person name="Tapia R."/>
            <person name="Cheng J.F."/>
            <person name="Goodwin L.A."/>
            <person name="Pitluck S."/>
            <person name="Liolios K."/>
            <person name="Ivanova N."/>
            <person name="Mavromatis K."/>
            <person name="Mikhailova N."/>
            <person name="Pati A."/>
            <person name="Chen A."/>
            <person name="Palaniappan K."/>
            <person name="Land M."/>
            <person name="Pan C."/>
            <person name="Brambilla E.M."/>
            <person name="Rohde M."/>
            <person name="Tindall B.J."/>
            <person name="Sikorski J."/>
            <person name="Goker M."/>
            <person name="Detter J.C."/>
            <person name="Bristow J."/>
            <person name="Eisen J.A."/>
            <person name="Markowitz V."/>
            <person name="Hugenholtz P."/>
            <person name="Kyrpides N.C."/>
            <person name="Klenk H.P."/>
            <person name="Woyke T."/>
        </authorList>
    </citation>
    <scope>NUCLEOTIDE SEQUENCE [LARGE SCALE GENOMIC DNA]</scope>
    <source>
        <strain evidence="5">DSM 14884 / JCM 11576 / T1</strain>
    </source>
</reference>
<dbReference type="GO" id="GO:0016747">
    <property type="term" value="F:acyltransferase activity, transferring groups other than amino-acyl groups"/>
    <property type="evidence" value="ECO:0007669"/>
    <property type="project" value="InterPro"/>
</dbReference>
<evidence type="ECO:0000313" key="4">
    <source>
        <dbReference type="EMBL" id="AEB12228.1"/>
    </source>
</evidence>
<dbReference type="InterPro" id="IPR050832">
    <property type="entry name" value="Bact_Acetyltransf"/>
</dbReference>
<accession>F2NPE7</accession>
<dbReference type="OrthoDB" id="9800604at2"/>
<evidence type="ECO:0000313" key="5">
    <source>
        <dbReference type="Proteomes" id="UP000007030"/>
    </source>
</evidence>
<dbReference type="SUPFAM" id="SSF55729">
    <property type="entry name" value="Acyl-CoA N-acyltransferases (Nat)"/>
    <property type="match status" value="1"/>
</dbReference>
<keyword evidence="2" id="KW-0012">Acyltransferase</keyword>
<dbReference type="InterPro" id="IPR016181">
    <property type="entry name" value="Acyl_CoA_acyltransferase"/>
</dbReference>
<protein>
    <submittedName>
        <fullName evidence="4">GCN5-related N-acetyltransferase</fullName>
    </submittedName>
</protein>
<dbReference type="EMBL" id="CP002630">
    <property type="protein sequence ID" value="AEB12228.1"/>
    <property type="molecule type" value="Genomic_DNA"/>
</dbReference>
<dbReference type="Proteomes" id="UP000007030">
    <property type="component" value="Chromosome"/>
</dbReference>
<keyword evidence="5" id="KW-1185">Reference proteome</keyword>
<evidence type="ECO:0000256" key="1">
    <source>
        <dbReference type="ARBA" id="ARBA00022679"/>
    </source>
</evidence>
<dbReference type="AlphaFoldDB" id="F2NPE7"/>
<sequence>MRVRTAAPSDIPGVQKVARLAWWDTYQHLLPHPLIAHFLTHAYSTQALERTLACCMDLFVVAETQGAVVGFAHFGPIAPRVAELFRIYVLPAHQGAGAGKALLEAGLSWACARGLARLEVSVLRGNTKGSAFYERHGFTLQQAQRVVVRGEGVPLLRYARLV</sequence>